<proteinExistence type="predicted"/>
<comment type="caution">
    <text evidence="1">The sequence shown here is derived from an EMBL/GenBank/DDBJ whole genome shotgun (WGS) entry which is preliminary data.</text>
</comment>
<protein>
    <submittedName>
        <fullName evidence="1">Uncharacterized protein</fullName>
    </submittedName>
</protein>
<evidence type="ECO:0000313" key="2">
    <source>
        <dbReference type="Proteomes" id="UP001600650"/>
    </source>
</evidence>
<accession>A0ABW6JDM1</accession>
<organism evidence="1 2">
    <name type="scientific">Streptomyces cellulosae</name>
    <dbReference type="NCBI Taxonomy" id="1968"/>
    <lineage>
        <taxon>Bacteria</taxon>
        <taxon>Bacillati</taxon>
        <taxon>Actinomycetota</taxon>
        <taxon>Actinomycetes</taxon>
        <taxon>Kitasatosporales</taxon>
        <taxon>Streptomycetaceae</taxon>
        <taxon>Streptomyces</taxon>
    </lineage>
</organism>
<dbReference type="RefSeq" id="WP_381726257.1">
    <property type="nucleotide sequence ID" value="NZ_JBHVBU010000021.1"/>
</dbReference>
<sequence>MTTPYTPPPRHLTRHPMCDCGTCCDACGHSNCTSQSPEVTGQPVDVD</sequence>
<dbReference type="Proteomes" id="UP001600650">
    <property type="component" value="Unassembled WGS sequence"/>
</dbReference>
<gene>
    <name evidence="1" type="ORF">ACFU0X_10445</name>
</gene>
<reference evidence="1 2" key="1">
    <citation type="submission" date="2024-09" db="EMBL/GenBank/DDBJ databases">
        <title>The Natural Products Discovery Center: Release of the First 8490 Sequenced Strains for Exploring Actinobacteria Biosynthetic Diversity.</title>
        <authorList>
            <person name="Kalkreuter E."/>
            <person name="Kautsar S.A."/>
            <person name="Yang D."/>
            <person name="Bader C.D."/>
            <person name="Teijaro C.N."/>
            <person name="Fluegel L."/>
            <person name="Davis C.M."/>
            <person name="Simpson J.R."/>
            <person name="Lauterbach L."/>
            <person name="Steele A.D."/>
            <person name="Gui C."/>
            <person name="Meng S."/>
            <person name="Li G."/>
            <person name="Viehrig K."/>
            <person name="Ye F."/>
            <person name="Su P."/>
            <person name="Kiefer A.F."/>
            <person name="Nichols A."/>
            <person name="Cepeda A.J."/>
            <person name="Yan W."/>
            <person name="Fan B."/>
            <person name="Jiang Y."/>
            <person name="Adhikari A."/>
            <person name="Zheng C.-J."/>
            <person name="Schuster L."/>
            <person name="Cowan T.M."/>
            <person name="Smanski M.J."/>
            <person name="Chevrette M.G."/>
            <person name="De Carvalho L.P.S."/>
            <person name="Shen B."/>
        </authorList>
    </citation>
    <scope>NUCLEOTIDE SEQUENCE [LARGE SCALE GENOMIC DNA]</scope>
    <source>
        <strain evidence="1 2">NPDC057399</strain>
    </source>
</reference>
<evidence type="ECO:0000313" key="1">
    <source>
        <dbReference type="EMBL" id="MFE7963457.1"/>
    </source>
</evidence>
<dbReference type="EMBL" id="JBHVBU010000021">
    <property type="protein sequence ID" value="MFE7963457.1"/>
    <property type="molecule type" value="Genomic_DNA"/>
</dbReference>
<keyword evidence="2" id="KW-1185">Reference proteome</keyword>
<name>A0ABW6JDM1_STRCE</name>